<dbReference type="InterPro" id="IPR023603">
    <property type="entry name" value="Low_specificity_L-TA-like"/>
</dbReference>
<accession>A0ABU3Q8N5</accession>
<evidence type="ECO:0000259" key="6">
    <source>
        <dbReference type="Pfam" id="PF01212"/>
    </source>
</evidence>
<evidence type="ECO:0000256" key="4">
    <source>
        <dbReference type="ARBA" id="ARBA00022898"/>
    </source>
</evidence>
<dbReference type="InterPro" id="IPR015422">
    <property type="entry name" value="PyrdxlP-dep_Trfase_small"/>
</dbReference>
<feature type="coiled-coil region" evidence="5">
    <location>
        <begin position="249"/>
        <end position="276"/>
    </location>
</feature>
<dbReference type="PANTHER" id="PTHR48097">
    <property type="entry name" value="L-THREONINE ALDOLASE-RELATED"/>
    <property type="match status" value="1"/>
</dbReference>
<comment type="cofactor">
    <cofactor evidence="1">
        <name>pyridoxal 5'-phosphate</name>
        <dbReference type="ChEBI" id="CHEBI:597326"/>
    </cofactor>
</comment>
<evidence type="ECO:0000256" key="2">
    <source>
        <dbReference type="ARBA" id="ARBA00006966"/>
    </source>
</evidence>
<proteinExistence type="inferred from homology"/>
<dbReference type="SUPFAM" id="SSF53383">
    <property type="entry name" value="PLP-dependent transferases"/>
    <property type="match status" value="1"/>
</dbReference>
<comment type="caution">
    <text evidence="7">The sequence shown here is derived from an EMBL/GenBank/DDBJ whole genome shotgun (WGS) entry which is preliminary data.</text>
</comment>
<dbReference type="NCBIfam" id="NF041359">
    <property type="entry name" value="GntG_guanitoxin"/>
    <property type="match status" value="1"/>
</dbReference>
<name>A0ABU3Q8N5_9SPHN</name>
<keyword evidence="5" id="KW-0175">Coiled coil</keyword>
<dbReference type="InterPro" id="IPR001597">
    <property type="entry name" value="ArAA_b-elim_lyase/Thr_aldolase"/>
</dbReference>
<sequence>MQRPRERTIDLTSDTVTRPSPGMYEAMVTAELGDEQKGTDPTVNALCDRVAELLGKEAAVFLPSGVMCNTIAILVQCRPGEEVLTSSCAHLLTMECAAPSAIAGVTVRGIEASGGIFSADDILRTIPWTRKRNVPNPTLISIENTCNRGGGSVWPMGHIWEIRQIAVDRGIAMHMDGARLLNASVASGVLPSEYSAPFDTVWIDLSKGLGCPVGAVLAGSSALIENAWVWKHRLGGAMRQAGVLAAAGLYALVHNIERLEEDHKNARKLAAGLGRLNGVRSKWGEPETNIVFLDVSGTAIPAAAIGERLLASGIHIGVESEFELRAITHLDVSEADIDTAVLGFEEVLKR</sequence>
<dbReference type="RefSeq" id="WP_315727102.1">
    <property type="nucleotide sequence ID" value="NZ_JAVUPU010000006.1"/>
</dbReference>
<dbReference type="Pfam" id="PF01212">
    <property type="entry name" value="Beta_elim_lyase"/>
    <property type="match status" value="1"/>
</dbReference>
<dbReference type="EMBL" id="JAVUPU010000006">
    <property type="protein sequence ID" value="MDT9599767.1"/>
    <property type="molecule type" value="Genomic_DNA"/>
</dbReference>
<keyword evidence="8" id="KW-1185">Reference proteome</keyword>
<evidence type="ECO:0000256" key="3">
    <source>
        <dbReference type="ARBA" id="ARBA00011881"/>
    </source>
</evidence>
<feature type="domain" description="Aromatic amino acid beta-eliminating lyase/threonine aldolase" evidence="6">
    <location>
        <begin position="10"/>
        <end position="295"/>
    </location>
</feature>
<comment type="subunit">
    <text evidence="3">Homotetramer.</text>
</comment>
<evidence type="ECO:0000313" key="7">
    <source>
        <dbReference type="EMBL" id="MDT9599767.1"/>
    </source>
</evidence>
<organism evidence="7 8">
    <name type="scientific">Sphingosinicella rhizophila</name>
    <dbReference type="NCBI Taxonomy" id="3050082"/>
    <lineage>
        <taxon>Bacteria</taxon>
        <taxon>Pseudomonadati</taxon>
        <taxon>Pseudomonadota</taxon>
        <taxon>Alphaproteobacteria</taxon>
        <taxon>Sphingomonadales</taxon>
        <taxon>Sphingosinicellaceae</taxon>
        <taxon>Sphingosinicella</taxon>
    </lineage>
</organism>
<reference evidence="7 8" key="1">
    <citation type="submission" date="2023-05" db="EMBL/GenBank/DDBJ databases">
        <authorList>
            <person name="Guo Y."/>
        </authorList>
    </citation>
    <scope>NUCLEOTIDE SEQUENCE [LARGE SCALE GENOMIC DNA]</scope>
    <source>
        <strain evidence="7 8">GR2756</strain>
    </source>
</reference>
<keyword evidence="4" id="KW-0663">Pyridoxal phosphate</keyword>
<dbReference type="Proteomes" id="UP001259572">
    <property type="component" value="Unassembled WGS sequence"/>
</dbReference>
<comment type="similarity">
    <text evidence="2">Belongs to the threonine aldolase family.</text>
</comment>
<dbReference type="Gene3D" id="3.40.640.10">
    <property type="entry name" value="Type I PLP-dependent aspartate aminotransferase-like (Major domain)"/>
    <property type="match status" value="1"/>
</dbReference>
<dbReference type="Gene3D" id="3.90.1150.10">
    <property type="entry name" value="Aspartate Aminotransferase, domain 1"/>
    <property type="match status" value="1"/>
</dbReference>
<gene>
    <name evidence="7" type="ORF">RQX22_12470</name>
</gene>
<dbReference type="PIRSF" id="PIRSF017617">
    <property type="entry name" value="Thr_aldolase"/>
    <property type="match status" value="1"/>
</dbReference>
<protein>
    <submittedName>
        <fullName evidence="7">GntG family PLP-dependent aldolase</fullName>
    </submittedName>
</protein>
<dbReference type="PANTHER" id="PTHR48097:SF9">
    <property type="entry name" value="L-THREONINE ALDOLASE"/>
    <property type="match status" value="1"/>
</dbReference>
<dbReference type="InterPro" id="IPR015421">
    <property type="entry name" value="PyrdxlP-dep_Trfase_major"/>
</dbReference>
<evidence type="ECO:0000313" key="8">
    <source>
        <dbReference type="Proteomes" id="UP001259572"/>
    </source>
</evidence>
<evidence type="ECO:0000256" key="5">
    <source>
        <dbReference type="SAM" id="Coils"/>
    </source>
</evidence>
<evidence type="ECO:0000256" key="1">
    <source>
        <dbReference type="ARBA" id="ARBA00001933"/>
    </source>
</evidence>
<dbReference type="InterPro" id="IPR015424">
    <property type="entry name" value="PyrdxlP-dep_Trfase"/>
</dbReference>